<dbReference type="Proteomes" id="UP000631312">
    <property type="component" value="Unassembled WGS sequence"/>
</dbReference>
<accession>A0ABQ4AV24</accession>
<evidence type="ECO:0008006" key="4">
    <source>
        <dbReference type="Google" id="ProtNLM"/>
    </source>
</evidence>
<evidence type="ECO:0000313" key="3">
    <source>
        <dbReference type="Proteomes" id="UP000631312"/>
    </source>
</evidence>
<dbReference type="InterPro" id="IPR010260">
    <property type="entry name" value="AlpA"/>
</dbReference>
<evidence type="ECO:0000256" key="1">
    <source>
        <dbReference type="SAM" id="MobiDB-lite"/>
    </source>
</evidence>
<feature type="compositionally biased region" description="Basic and acidic residues" evidence="1">
    <location>
        <begin position="65"/>
        <end position="87"/>
    </location>
</feature>
<name>A0ABQ4AV24_9ACTN</name>
<dbReference type="Pfam" id="PF05930">
    <property type="entry name" value="Phage_AlpA"/>
    <property type="match status" value="1"/>
</dbReference>
<dbReference type="EMBL" id="BOMP01000143">
    <property type="protein sequence ID" value="GIE44815.1"/>
    <property type="molecule type" value="Genomic_DNA"/>
</dbReference>
<gene>
    <name evidence="2" type="ORF">Alo02nite_77130</name>
</gene>
<evidence type="ECO:0000313" key="2">
    <source>
        <dbReference type="EMBL" id="GIE44815.1"/>
    </source>
</evidence>
<sequence length="145" mass="16036">MPTLLFMGTRKLKLVGSHEIRVRLGWLSRQRVYQLTNRADFPRPVAELSQGKIWLAAEVEAWCAEREASEPGKKSEHEDHRSGRRETTVQPAGEAHLSPACQPARRDGDGPNDPTSGTGVALDAAVEEAVTPFGIEDQRFPVRVP</sequence>
<proteinExistence type="predicted"/>
<feature type="region of interest" description="Disordered" evidence="1">
    <location>
        <begin position="65"/>
        <end position="124"/>
    </location>
</feature>
<keyword evidence="3" id="KW-1185">Reference proteome</keyword>
<comment type="caution">
    <text evidence="2">The sequence shown here is derived from an EMBL/GenBank/DDBJ whole genome shotgun (WGS) entry which is preliminary data.</text>
</comment>
<protein>
    <recommendedName>
        <fullName evidence="4">AlpA family transcriptional regulator</fullName>
    </recommendedName>
</protein>
<reference evidence="2 3" key="1">
    <citation type="submission" date="2021-01" db="EMBL/GenBank/DDBJ databases">
        <title>Whole genome shotgun sequence of Actinoplanes lobatus NBRC 12513.</title>
        <authorList>
            <person name="Komaki H."/>
            <person name="Tamura T."/>
        </authorList>
    </citation>
    <scope>NUCLEOTIDE SEQUENCE [LARGE SCALE GENOMIC DNA]</scope>
    <source>
        <strain evidence="2 3">NBRC 12513</strain>
    </source>
</reference>
<organism evidence="2 3">
    <name type="scientific">Actinoplanes lobatus</name>
    <dbReference type="NCBI Taxonomy" id="113568"/>
    <lineage>
        <taxon>Bacteria</taxon>
        <taxon>Bacillati</taxon>
        <taxon>Actinomycetota</taxon>
        <taxon>Actinomycetes</taxon>
        <taxon>Micromonosporales</taxon>
        <taxon>Micromonosporaceae</taxon>
        <taxon>Actinoplanes</taxon>
    </lineage>
</organism>